<dbReference type="EC" id="1.13.11.54" evidence="10"/>
<sequence>DDPELEKIRKDRNYSWVDVITIYKDKLPNYEEKIKMFCEVHGHLDVDTRYILDGSGYFDGFFGSNPDENIVKVMQLFVWMAQSQLADQFEARGQYMGCWHGQQSQCPGASHTPVPLVKVPNVVAAGNMSFSPCFYVVGLRL</sequence>
<reference evidence="12" key="1">
    <citation type="journal article" date="2019" name="IScience">
        <title>Narwhal Genome Reveals Long-Term Low Genetic Diversity despite Current Large Abundance Size.</title>
        <authorList>
            <person name="Westbury M.V."/>
            <person name="Petersen B."/>
            <person name="Garde E."/>
            <person name="Heide-Jorgensen M.P."/>
            <person name="Lorenzen E.D."/>
        </authorList>
    </citation>
    <scope>NUCLEOTIDE SEQUENCE [LARGE SCALE GENOMIC DNA]</scope>
</reference>
<dbReference type="InterPro" id="IPR011051">
    <property type="entry name" value="RmlC_Cupin_sf"/>
</dbReference>
<dbReference type="PANTHER" id="PTHR23418:SF0">
    <property type="entry name" value="ACIREDUCTONE DIOXYGENASE"/>
    <property type="match status" value="1"/>
</dbReference>
<proteinExistence type="predicted"/>
<keyword evidence="9" id="KW-0486">Methionine biosynthesis</keyword>
<comment type="caution">
    <text evidence="11">The sequence shown here is derived from an EMBL/GenBank/DDBJ whole genome shotgun (WGS) entry which is preliminary data.</text>
</comment>
<feature type="non-terminal residue" evidence="11">
    <location>
        <position position="1"/>
    </location>
</feature>
<dbReference type="PANTHER" id="PTHR23418">
    <property type="entry name" value="ACIREDUCTONE DIOXYGENASE"/>
    <property type="match status" value="1"/>
</dbReference>
<evidence type="ECO:0000256" key="2">
    <source>
        <dbReference type="ARBA" id="ARBA00001954"/>
    </source>
</evidence>
<comment type="catalytic activity">
    <reaction evidence="1">
        <text>1,2-dihydroxy-5-(methylsulfanyl)pent-1-en-3-one + O2 = 4-methylsulfanyl-2-oxobutanoate + formate + 2 H(+)</text>
        <dbReference type="Rhea" id="RHEA:24504"/>
        <dbReference type="ChEBI" id="CHEBI:15378"/>
        <dbReference type="ChEBI" id="CHEBI:15379"/>
        <dbReference type="ChEBI" id="CHEBI:15740"/>
        <dbReference type="ChEBI" id="CHEBI:16723"/>
        <dbReference type="ChEBI" id="CHEBI:49252"/>
        <dbReference type="EC" id="1.13.11.54"/>
    </reaction>
</comment>
<evidence type="ECO:0000256" key="7">
    <source>
        <dbReference type="ARBA" id="ARBA00023002"/>
    </source>
</evidence>
<evidence type="ECO:0000313" key="11">
    <source>
        <dbReference type="EMBL" id="TKC42290.1"/>
    </source>
</evidence>
<keyword evidence="6" id="KW-0223">Dioxygenase</keyword>
<dbReference type="GO" id="GO:0046872">
    <property type="term" value="F:metal ion binding"/>
    <property type="evidence" value="ECO:0007669"/>
    <property type="project" value="UniProtKB-KW"/>
</dbReference>
<dbReference type="InterPro" id="IPR014710">
    <property type="entry name" value="RmlC-like_jellyroll"/>
</dbReference>
<feature type="non-terminal residue" evidence="11">
    <location>
        <position position="141"/>
    </location>
</feature>
<dbReference type="AlphaFoldDB" id="A0A4V5P821"/>
<keyword evidence="3" id="KW-0533">Nickel</keyword>
<dbReference type="SUPFAM" id="SSF51182">
    <property type="entry name" value="RmlC-like cupins"/>
    <property type="match status" value="1"/>
</dbReference>
<dbReference type="EMBL" id="RWIC01000557">
    <property type="protein sequence ID" value="TKC42290.1"/>
    <property type="molecule type" value="Genomic_DNA"/>
</dbReference>
<evidence type="ECO:0000256" key="9">
    <source>
        <dbReference type="ARBA" id="ARBA00023167"/>
    </source>
</evidence>
<dbReference type="Proteomes" id="UP000308365">
    <property type="component" value="Unassembled WGS sequence"/>
</dbReference>
<keyword evidence="5" id="KW-0479">Metal-binding</keyword>
<evidence type="ECO:0000256" key="1">
    <source>
        <dbReference type="ARBA" id="ARBA00000428"/>
    </source>
</evidence>
<keyword evidence="7" id="KW-0560">Oxidoreductase</keyword>
<dbReference type="InterPro" id="IPR004313">
    <property type="entry name" value="ARD"/>
</dbReference>
<keyword evidence="4" id="KW-0028">Amino-acid biosynthesis</keyword>
<name>A0A4V5P821_MONMO</name>
<evidence type="ECO:0000313" key="12">
    <source>
        <dbReference type="Proteomes" id="UP000308365"/>
    </source>
</evidence>
<evidence type="ECO:0000256" key="8">
    <source>
        <dbReference type="ARBA" id="ARBA00023004"/>
    </source>
</evidence>
<evidence type="ECO:0000256" key="5">
    <source>
        <dbReference type="ARBA" id="ARBA00022723"/>
    </source>
</evidence>
<protein>
    <recommendedName>
        <fullName evidence="10">acireductone dioxygenase (Fe(2+)-requiring)</fullName>
        <ecNumber evidence="10">1.13.11.54</ecNumber>
    </recommendedName>
</protein>
<accession>A0A4V5P821</accession>
<evidence type="ECO:0000256" key="4">
    <source>
        <dbReference type="ARBA" id="ARBA00022605"/>
    </source>
</evidence>
<dbReference type="Pfam" id="PF03079">
    <property type="entry name" value="ARD"/>
    <property type="match status" value="1"/>
</dbReference>
<keyword evidence="8" id="KW-0408">Iron</keyword>
<dbReference type="GO" id="GO:0009086">
    <property type="term" value="P:methionine biosynthetic process"/>
    <property type="evidence" value="ECO:0007669"/>
    <property type="project" value="UniProtKB-KW"/>
</dbReference>
<evidence type="ECO:0000256" key="6">
    <source>
        <dbReference type="ARBA" id="ARBA00022964"/>
    </source>
</evidence>
<organism evidence="11 12">
    <name type="scientific">Monodon monoceros</name>
    <name type="common">Narwhal</name>
    <name type="synonym">Ceratodon monodon</name>
    <dbReference type="NCBI Taxonomy" id="40151"/>
    <lineage>
        <taxon>Eukaryota</taxon>
        <taxon>Metazoa</taxon>
        <taxon>Chordata</taxon>
        <taxon>Craniata</taxon>
        <taxon>Vertebrata</taxon>
        <taxon>Euteleostomi</taxon>
        <taxon>Mammalia</taxon>
        <taxon>Eutheria</taxon>
        <taxon>Laurasiatheria</taxon>
        <taxon>Artiodactyla</taxon>
        <taxon>Whippomorpha</taxon>
        <taxon>Cetacea</taxon>
        <taxon>Odontoceti</taxon>
        <taxon>Monodontidae</taxon>
        <taxon>Monodon</taxon>
    </lineage>
</organism>
<dbReference type="Gene3D" id="2.60.120.10">
    <property type="entry name" value="Jelly Rolls"/>
    <property type="match status" value="1"/>
</dbReference>
<evidence type="ECO:0000256" key="10">
    <source>
        <dbReference type="ARBA" id="ARBA00039005"/>
    </source>
</evidence>
<dbReference type="GO" id="GO:0010309">
    <property type="term" value="F:acireductone dioxygenase [iron(II)-requiring] activity"/>
    <property type="evidence" value="ECO:0007669"/>
    <property type="project" value="UniProtKB-EC"/>
</dbReference>
<evidence type="ECO:0000256" key="3">
    <source>
        <dbReference type="ARBA" id="ARBA00022596"/>
    </source>
</evidence>
<gene>
    <name evidence="11" type="ORF">EI555_015390</name>
</gene>
<comment type="cofactor">
    <cofactor evidence="2">
        <name>Fe(2+)</name>
        <dbReference type="ChEBI" id="CHEBI:29033"/>
    </cofactor>
</comment>